<name>A0A6G8FL59_9MICO</name>
<sequence>MIGEQLAHLVEGLRLQGELKLPSERELAAQLGISRGGVRKGLATLIENGQVVQRVGRNGGTYIRTVNVDSYIVSPPVAPFTVSRSLNEVVGVPTLLVDQGYTPSTRILRAEERDAQKRERDQLGLSPGQRVVTIRRLRSANEVPLSLEEMTLPASVFPDLLSRDLSSIYELMADGYGVSVVTAQERIGVGEATPSAAYLLKVAPGAPLFDIERIALDQNNRPIELSRDLFRADLTRLTVTSP</sequence>
<dbReference type="InterPro" id="IPR036390">
    <property type="entry name" value="WH_DNA-bd_sf"/>
</dbReference>
<keyword evidence="2" id="KW-0238">DNA-binding</keyword>
<dbReference type="PRINTS" id="PR00035">
    <property type="entry name" value="HTHGNTR"/>
</dbReference>
<dbReference type="SMART" id="SM00345">
    <property type="entry name" value="HTH_GNTR"/>
    <property type="match status" value="1"/>
</dbReference>
<dbReference type="PANTHER" id="PTHR44846">
    <property type="entry name" value="MANNOSYL-D-GLYCERATE TRANSPORT/METABOLISM SYSTEM REPRESSOR MNGR-RELATED"/>
    <property type="match status" value="1"/>
</dbReference>
<dbReference type="Gene3D" id="1.10.10.10">
    <property type="entry name" value="Winged helix-like DNA-binding domain superfamily/Winged helix DNA-binding domain"/>
    <property type="match status" value="1"/>
</dbReference>
<dbReference type="Gene3D" id="3.40.1410.10">
    <property type="entry name" value="Chorismate lyase-like"/>
    <property type="match status" value="1"/>
</dbReference>
<keyword evidence="6" id="KW-1185">Reference proteome</keyword>
<dbReference type="InterPro" id="IPR050679">
    <property type="entry name" value="Bact_HTH_transcr_reg"/>
</dbReference>
<dbReference type="AlphaFoldDB" id="A0A6G8FL59"/>
<protein>
    <submittedName>
        <fullName evidence="5">GntR family transcriptional regulator</fullName>
    </submittedName>
</protein>
<proteinExistence type="predicted"/>
<dbReference type="SMART" id="SM00866">
    <property type="entry name" value="UTRA"/>
    <property type="match status" value="1"/>
</dbReference>
<gene>
    <name evidence="5" type="ORF">G7067_12915</name>
</gene>
<dbReference type="KEGG" id="lins:G7067_12915"/>
<dbReference type="RefSeq" id="WP_166325138.1">
    <property type="nucleotide sequence ID" value="NZ_CP049934.1"/>
</dbReference>
<evidence type="ECO:0000256" key="3">
    <source>
        <dbReference type="ARBA" id="ARBA00023163"/>
    </source>
</evidence>
<dbReference type="Pfam" id="PF07702">
    <property type="entry name" value="UTRA"/>
    <property type="match status" value="1"/>
</dbReference>
<dbReference type="InterPro" id="IPR000524">
    <property type="entry name" value="Tscrpt_reg_HTH_GntR"/>
</dbReference>
<dbReference type="InterPro" id="IPR036388">
    <property type="entry name" value="WH-like_DNA-bd_sf"/>
</dbReference>
<keyword evidence="3" id="KW-0804">Transcription</keyword>
<reference evidence="5 6" key="1">
    <citation type="submission" date="2020-03" db="EMBL/GenBank/DDBJ databases">
        <title>Leucobacter sp. nov., isolated from beetles.</title>
        <authorList>
            <person name="Hyun D.-W."/>
            <person name="Bae J.-W."/>
        </authorList>
    </citation>
    <scope>NUCLEOTIDE SEQUENCE [LARGE SCALE GENOMIC DNA]</scope>
    <source>
        <strain evidence="5 6">HDW9B</strain>
    </source>
</reference>
<organism evidence="5 6">
    <name type="scientific">Leucobacter insecticola</name>
    <dbReference type="NCBI Taxonomy" id="2714934"/>
    <lineage>
        <taxon>Bacteria</taxon>
        <taxon>Bacillati</taxon>
        <taxon>Actinomycetota</taxon>
        <taxon>Actinomycetes</taxon>
        <taxon>Micrococcales</taxon>
        <taxon>Microbacteriaceae</taxon>
        <taxon>Leucobacter</taxon>
    </lineage>
</organism>
<evidence type="ECO:0000259" key="4">
    <source>
        <dbReference type="PROSITE" id="PS50949"/>
    </source>
</evidence>
<feature type="domain" description="HTH gntR-type" evidence="4">
    <location>
        <begin position="1"/>
        <end position="66"/>
    </location>
</feature>
<dbReference type="EMBL" id="CP049934">
    <property type="protein sequence ID" value="QIM17105.1"/>
    <property type="molecule type" value="Genomic_DNA"/>
</dbReference>
<dbReference type="PROSITE" id="PS50949">
    <property type="entry name" value="HTH_GNTR"/>
    <property type="match status" value="1"/>
</dbReference>
<keyword evidence="1" id="KW-0805">Transcription regulation</keyword>
<dbReference type="InterPro" id="IPR011663">
    <property type="entry name" value="UTRA"/>
</dbReference>
<dbReference type="PANTHER" id="PTHR44846:SF1">
    <property type="entry name" value="MANNOSYL-D-GLYCERATE TRANSPORT_METABOLISM SYSTEM REPRESSOR MNGR-RELATED"/>
    <property type="match status" value="1"/>
</dbReference>
<evidence type="ECO:0000313" key="6">
    <source>
        <dbReference type="Proteomes" id="UP000501387"/>
    </source>
</evidence>
<evidence type="ECO:0000256" key="1">
    <source>
        <dbReference type="ARBA" id="ARBA00023015"/>
    </source>
</evidence>
<evidence type="ECO:0000256" key="2">
    <source>
        <dbReference type="ARBA" id="ARBA00023125"/>
    </source>
</evidence>
<accession>A0A6G8FL59</accession>
<dbReference type="Proteomes" id="UP000501387">
    <property type="component" value="Chromosome"/>
</dbReference>
<dbReference type="Pfam" id="PF00392">
    <property type="entry name" value="GntR"/>
    <property type="match status" value="1"/>
</dbReference>
<dbReference type="GO" id="GO:0003677">
    <property type="term" value="F:DNA binding"/>
    <property type="evidence" value="ECO:0007669"/>
    <property type="project" value="UniProtKB-KW"/>
</dbReference>
<dbReference type="InterPro" id="IPR028978">
    <property type="entry name" value="Chorismate_lyase_/UTRA_dom_sf"/>
</dbReference>
<evidence type="ECO:0000313" key="5">
    <source>
        <dbReference type="EMBL" id="QIM17105.1"/>
    </source>
</evidence>
<dbReference type="SUPFAM" id="SSF64288">
    <property type="entry name" value="Chorismate lyase-like"/>
    <property type="match status" value="1"/>
</dbReference>
<dbReference type="GO" id="GO:0045892">
    <property type="term" value="P:negative regulation of DNA-templated transcription"/>
    <property type="evidence" value="ECO:0007669"/>
    <property type="project" value="TreeGrafter"/>
</dbReference>
<dbReference type="SUPFAM" id="SSF46785">
    <property type="entry name" value="Winged helix' DNA-binding domain"/>
    <property type="match status" value="1"/>
</dbReference>
<dbReference type="GO" id="GO:0003700">
    <property type="term" value="F:DNA-binding transcription factor activity"/>
    <property type="evidence" value="ECO:0007669"/>
    <property type="project" value="InterPro"/>
</dbReference>